<comment type="caution">
    <text evidence="1">The sequence shown here is derived from an EMBL/GenBank/DDBJ whole genome shotgun (WGS) entry which is preliminary data.</text>
</comment>
<keyword evidence="2" id="KW-1185">Reference proteome</keyword>
<dbReference type="OrthoDB" id="40126at2759"/>
<dbReference type="SUPFAM" id="SSF81901">
    <property type="entry name" value="HCP-like"/>
    <property type="match status" value="1"/>
</dbReference>
<evidence type="ECO:0000313" key="2">
    <source>
        <dbReference type="Proteomes" id="UP000266841"/>
    </source>
</evidence>
<dbReference type="InterPro" id="IPR011990">
    <property type="entry name" value="TPR-like_helical_dom_sf"/>
</dbReference>
<dbReference type="Gene3D" id="1.25.40.10">
    <property type="entry name" value="Tetratricopeptide repeat domain"/>
    <property type="match status" value="1"/>
</dbReference>
<dbReference type="InterPro" id="IPR006597">
    <property type="entry name" value="Sel1-like"/>
</dbReference>
<reference evidence="1 2" key="1">
    <citation type="journal article" date="2012" name="Genome Biol.">
        <title>Genome and low-iron response of an oceanic diatom adapted to chronic iron limitation.</title>
        <authorList>
            <person name="Lommer M."/>
            <person name="Specht M."/>
            <person name="Roy A.S."/>
            <person name="Kraemer L."/>
            <person name="Andreson R."/>
            <person name="Gutowska M.A."/>
            <person name="Wolf J."/>
            <person name="Bergner S.V."/>
            <person name="Schilhabel M.B."/>
            <person name="Klostermeier U.C."/>
            <person name="Beiko R.G."/>
            <person name="Rosenstiel P."/>
            <person name="Hippler M."/>
            <person name="Laroche J."/>
        </authorList>
    </citation>
    <scope>NUCLEOTIDE SEQUENCE [LARGE SCALE GENOMIC DNA]</scope>
    <source>
        <strain evidence="1 2">CCMP1005</strain>
    </source>
</reference>
<name>K0RVS4_THAOC</name>
<dbReference type="EMBL" id="AGNL01031158">
    <property type="protein sequence ID" value="EJK56534.1"/>
    <property type="molecule type" value="Genomic_DNA"/>
</dbReference>
<accession>K0RVS4</accession>
<organism evidence="1 2">
    <name type="scientific">Thalassiosira oceanica</name>
    <name type="common">Marine diatom</name>
    <dbReference type="NCBI Taxonomy" id="159749"/>
    <lineage>
        <taxon>Eukaryota</taxon>
        <taxon>Sar</taxon>
        <taxon>Stramenopiles</taxon>
        <taxon>Ochrophyta</taxon>
        <taxon>Bacillariophyta</taxon>
        <taxon>Coscinodiscophyceae</taxon>
        <taxon>Thalassiosirophycidae</taxon>
        <taxon>Thalassiosirales</taxon>
        <taxon>Thalassiosiraceae</taxon>
        <taxon>Thalassiosira</taxon>
    </lineage>
</organism>
<dbReference type="AlphaFoldDB" id="K0RVS4"/>
<feature type="non-terminal residue" evidence="1">
    <location>
        <position position="1"/>
    </location>
</feature>
<dbReference type="Proteomes" id="UP000266841">
    <property type="component" value="Unassembled WGS sequence"/>
</dbReference>
<evidence type="ECO:0000313" key="1">
    <source>
        <dbReference type="EMBL" id="EJK56534.1"/>
    </source>
</evidence>
<gene>
    <name evidence="1" type="ORF">THAOC_23561</name>
</gene>
<proteinExistence type="predicted"/>
<dbReference type="SMART" id="SM00671">
    <property type="entry name" value="SEL1"/>
    <property type="match status" value="2"/>
</dbReference>
<sequence length="211" mass="23858">IELWTEAAELGSIDAHYSLGLVYYKGDGVEEDKPRSIQHWQEAAINGHVQSRHNLGIAEHKNGNYKLAVQHWMITAKMGYDKSLNRIKEMFKDGHATKAQYAEALLGYRDSVEEMKSPQREEGKRLGFLINMASDRTGRPSFRNANEDAVLTAKDIDRPEDDRASTVSRLGMPRGWEELKTVVSKPQHEEVALGPRLKTVQRIIATTEMLA</sequence>
<protein>
    <submittedName>
        <fullName evidence="1">Uncharacterized protein</fullName>
    </submittedName>
</protein>